<evidence type="ECO:0000259" key="3">
    <source>
        <dbReference type="Pfam" id="PF25046"/>
    </source>
</evidence>
<feature type="region of interest" description="Disordered" evidence="1">
    <location>
        <begin position="39"/>
        <end position="75"/>
    </location>
</feature>
<proteinExistence type="predicted"/>
<comment type="caution">
    <text evidence="4">The sequence shown here is derived from an EMBL/GenBank/DDBJ whole genome shotgun (WGS) entry which is preliminary data.</text>
</comment>
<feature type="chain" id="PRO_5001497288" description="DUF7790 domain-containing protein" evidence="2">
    <location>
        <begin position="34"/>
        <end position="458"/>
    </location>
</feature>
<dbReference type="CDD" id="cd21179">
    <property type="entry name" value="LIC_1098-like"/>
    <property type="match status" value="1"/>
</dbReference>
<sequence length="458" mass="48812">MLIPRPLTSLCHVLAPVSLVLLLAMNGCSDAGAPDPIRPAASSGATAGARTTAAAGTNSTAPPAGSAAAPPAGSAVAPGGSAQASAAGAGTAGAGVAGAGVAGADAAGVGPGGEVAGLGTFAGLVSTLSEPNGEFFSDNLISNETSYLQVAAELAARPAGGVYLGVGPEQNFTYIALARPSVAFVIDIRRDNLVHHLYYKALFVEAESRAHFLALLLGRPWDAAGDPGARADVSAVIRHAEKMPADAATRDATLERARRRVEETWGVTLNAADRKAMEVMARQLHERQLELRFELHEKKGRRYPTLRELLEEDEPGGVKRGFLATEEAFRFVQRMQREHRVIPVVGDFAGDRAMPALAELLKNKGMPVTTFYVSNVEQYLLEPKVWEKWRRNVAALPAREDAVLVRAYLDQGRKHPRQMEGHRTATVLQRFSEFAARQEKKPYRSFWEVATDGAAPAR</sequence>
<dbReference type="InterPro" id="IPR056692">
    <property type="entry name" value="DUF7790"/>
</dbReference>
<dbReference type="eggNOG" id="COG1262">
    <property type="taxonomic scope" value="Bacteria"/>
</dbReference>
<name>A0A017THT5_9BACT</name>
<reference evidence="4 5" key="1">
    <citation type="submission" date="2013-05" db="EMBL/GenBank/DDBJ databases">
        <title>Genome assembly of Chondromyces apiculatus DSM 436.</title>
        <authorList>
            <person name="Sharma G."/>
            <person name="Khatri I."/>
            <person name="Kaur C."/>
            <person name="Mayilraj S."/>
            <person name="Subramanian S."/>
        </authorList>
    </citation>
    <scope>NUCLEOTIDE SEQUENCE [LARGE SCALE GENOMIC DNA]</scope>
    <source>
        <strain evidence="4 5">DSM 436</strain>
    </source>
</reference>
<evidence type="ECO:0000256" key="1">
    <source>
        <dbReference type="SAM" id="MobiDB-lite"/>
    </source>
</evidence>
<evidence type="ECO:0000313" key="5">
    <source>
        <dbReference type="Proteomes" id="UP000019678"/>
    </source>
</evidence>
<protein>
    <recommendedName>
        <fullName evidence="3">DUF7790 domain-containing protein</fullName>
    </recommendedName>
</protein>
<gene>
    <name evidence="4" type="ORF">CAP_3929</name>
</gene>
<dbReference type="RefSeq" id="WP_197040952.1">
    <property type="nucleotide sequence ID" value="NZ_ASRX01000003.1"/>
</dbReference>
<dbReference type="EMBL" id="ASRX01000003">
    <property type="protein sequence ID" value="EYF08400.1"/>
    <property type="molecule type" value="Genomic_DNA"/>
</dbReference>
<keyword evidence="2" id="KW-0732">Signal</keyword>
<dbReference type="Pfam" id="PF25046">
    <property type="entry name" value="DUF7790"/>
    <property type="match status" value="1"/>
</dbReference>
<keyword evidence="5" id="KW-1185">Reference proteome</keyword>
<dbReference type="AlphaFoldDB" id="A0A017THT5"/>
<evidence type="ECO:0000256" key="2">
    <source>
        <dbReference type="SAM" id="SignalP"/>
    </source>
</evidence>
<feature type="domain" description="DUF7790" evidence="3">
    <location>
        <begin position="141"/>
        <end position="444"/>
    </location>
</feature>
<evidence type="ECO:0000313" key="4">
    <source>
        <dbReference type="EMBL" id="EYF08400.1"/>
    </source>
</evidence>
<feature type="signal peptide" evidence="2">
    <location>
        <begin position="1"/>
        <end position="33"/>
    </location>
</feature>
<dbReference type="Proteomes" id="UP000019678">
    <property type="component" value="Unassembled WGS sequence"/>
</dbReference>
<accession>A0A017THT5</accession>
<dbReference type="STRING" id="1192034.CAP_3929"/>
<organism evidence="4 5">
    <name type="scientific">Chondromyces apiculatus DSM 436</name>
    <dbReference type="NCBI Taxonomy" id="1192034"/>
    <lineage>
        <taxon>Bacteria</taxon>
        <taxon>Pseudomonadati</taxon>
        <taxon>Myxococcota</taxon>
        <taxon>Polyangia</taxon>
        <taxon>Polyangiales</taxon>
        <taxon>Polyangiaceae</taxon>
        <taxon>Chondromyces</taxon>
    </lineage>
</organism>